<organism evidence="3">
    <name type="scientific">Tanacetum cinerariifolium</name>
    <name type="common">Dalmatian daisy</name>
    <name type="synonym">Chrysanthemum cinerariifolium</name>
    <dbReference type="NCBI Taxonomy" id="118510"/>
    <lineage>
        <taxon>Eukaryota</taxon>
        <taxon>Viridiplantae</taxon>
        <taxon>Streptophyta</taxon>
        <taxon>Embryophyta</taxon>
        <taxon>Tracheophyta</taxon>
        <taxon>Spermatophyta</taxon>
        <taxon>Magnoliopsida</taxon>
        <taxon>eudicotyledons</taxon>
        <taxon>Gunneridae</taxon>
        <taxon>Pentapetalae</taxon>
        <taxon>asterids</taxon>
        <taxon>campanulids</taxon>
        <taxon>Asterales</taxon>
        <taxon>Asteraceae</taxon>
        <taxon>Asteroideae</taxon>
        <taxon>Anthemideae</taxon>
        <taxon>Anthemidinae</taxon>
        <taxon>Tanacetum</taxon>
    </lineage>
</organism>
<feature type="domain" description="Reverse transcriptase" evidence="1">
    <location>
        <begin position="55"/>
        <end position="144"/>
    </location>
</feature>
<dbReference type="Pfam" id="PF17921">
    <property type="entry name" value="Integrase_H2C2"/>
    <property type="match status" value="1"/>
</dbReference>
<name>A0A6L2MJH1_TANCI</name>
<dbReference type="PANTHER" id="PTHR24559">
    <property type="entry name" value="TRANSPOSON TY3-I GAG-POL POLYPROTEIN"/>
    <property type="match status" value="1"/>
</dbReference>
<sequence>MQEVVKKEIVKLLNTDIIYPITDSPWVSPIHCVPKKGGITIVTNENDKLTPTRTVTGWRVCIDYRKLNEAIAKDHFHLPFMDQMLERLAGNKYFCFLDGFSGNFQIPINPMDQEKTTFTCLFSTYTYRRMPFGLCNALATFQSACWQSFTIRLKNPLNVAKMLILSLIEKYVTSWPKKELCLDTRHYVSGPETQTILDECHQGPINGHYKPNVTAKKVLDSGFYWPTTIKESHTLVRLCKACQKMENISKRDEMPLTNIQENDDEWLMAPVTPSRAIVTFSSTYEVRGPSTTTPGTLLLLGQPFPGMTSGTSILPSVIDDLCMRMGNLEYEHGALLRARLAKMESREATFMSYMLWVEERFTALEKKLPGRALVDLLFAHL</sequence>
<dbReference type="SUPFAM" id="SSF56672">
    <property type="entry name" value="DNA/RNA polymerases"/>
    <property type="match status" value="1"/>
</dbReference>
<dbReference type="Gene3D" id="1.10.340.70">
    <property type="match status" value="1"/>
</dbReference>
<proteinExistence type="predicted"/>
<dbReference type="Gene3D" id="3.30.70.270">
    <property type="match status" value="1"/>
</dbReference>
<reference evidence="3" key="1">
    <citation type="journal article" date="2019" name="Sci. Rep.">
        <title>Draft genome of Tanacetum cinerariifolium, the natural source of mosquito coil.</title>
        <authorList>
            <person name="Yamashiro T."/>
            <person name="Shiraishi A."/>
            <person name="Satake H."/>
            <person name="Nakayama K."/>
        </authorList>
    </citation>
    <scope>NUCLEOTIDE SEQUENCE</scope>
</reference>
<keyword evidence="3" id="KW-0695">RNA-directed DNA polymerase</keyword>
<dbReference type="InterPro" id="IPR053134">
    <property type="entry name" value="RNA-dir_DNA_polymerase"/>
</dbReference>
<keyword evidence="3" id="KW-0548">Nucleotidyltransferase</keyword>
<evidence type="ECO:0000313" key="3">
    <source>
        <dbReference type="EMBL" id="GEU72634.1"/>
    </source>
</evidence>
<evidence type="ECO:0000259" key="1">
    <source>
        <dbReference type="Pfam" id="PF00078"/>
    </source>
</evidence>
<keyword evidence="3" id="KW-0808">Transferase</keyword>
<dbReference type="InterPro" id="IPR000477">
    <property type="entry name" value="RT_dom"/>
</dbReference>
<dbReference type="Pfam" id="PF00078">
    <property type="entry name" value="RVT_1"/>
    <property type="match status" value="1"/>
</dbReference>
<dbReference type="AlphaFoldDB" id="A0A6L2MJH1"/>
<feature type="domain" description="Integrase zinc-binding" evidence="2">
    <location>
        <begin position="192"/>
        <end position="245"/>
    </location>
</feature>
<dbReference type="PANTHER" id="PTHR24559:SF444">
    <property type="entry name" value="REVERSE TRANSCRIPTASE DOMAIN-CONTAINING PROTEIN"/>
    <property type="match status" value="1"/>
</dbReference>
<dbReference type="InterPro" id="IPR043502">
    <property type="entry name" value="DNA/RNA_pol_sf"/>
</dbReference>
<gene>
    <name evidence="3" type="ORF">Tci_044612</name>
</gene>
<dbReference type="Gene3D" id="3.10.10.10">
    <property type="entry name" value="HIV Type 1 Reverse Transcriptase, subunit A, domain 1"/>
    <property type="match status" value="1"/>
</dbReference>
<dbReference type="GO" id="GO:0003964">
    <property type="term" value="F:RNA-directed DNA polymerase activity"/>
    <property type="evidence" value="ECO:0007669"/>
    <property type="project" value="UniProtKB-KW"/>
</dbReference>
<dbReference type="EMBL" id="BKCJ010006531">
    <property type="protein sequence ID" value="GEU72634.1"/>
    <property type="molecule type" value="Genomic_DNA"/>
</dbReference>
<comment type="caution">
    <text evidence="3">The sequence shown here is derived from an EMBL/GenBank/DDBJ whole genome shotgun (WGS) entry which is preliminary data.</text>
</comment>
<evidence type="ECO:0000259" key="2">
    <source>
        <dbReference type="Pfam" id="PF17921"/>
    </source>
</evidence>
<dbReference type="InterPro" id="IPR043128">
    <property type="entry name" value="Rev_trsase/Diguanyl_cyclase"/>
</dbReference>
<protein>
    <submittedName>
        <fullName evidence="3">Reverse transcriptase domain-containing protein</fullName>
    </submittedName>
</protein>
<dbReference type="InterPro" id="IPR041588">
    <property type="entry name" value="Integrase_H2C2"/>
</dbReference>
<dbReference type="CDD" id="cd01647">
    <property type="entry name" value="RT_LTR"/>
    <property type="match status" value="1"/>
</dbReference>
<accession>A0A6L2MJH1</accession>